<organism evidence="9 10">
    <name type="scientific">Natronorubrum texcoconense</name>
    <dbReference type="NCBI Taxonomy" id="1095776"/>
    <lineage>
        <taxon>Archaea</taxon>
        <taxon>Methanobacteriati</taxon>
        <taxon>Methanobacteriota</taxon>
        <taxon>Stenosarchaea group</taxon>
        <taxon>Halobacteria</taxon>
        <taxon>Halobacteriales</taxon>
        <taxon>Natrialbaceae</taxon>
        <taxon>Natronorubrum</taxon>
    </lineage>
</organism>
<evidence type="ECO:0000259" key="8">
    <source>
        <dbReference type="PROSITE" id="PS50928"/>
    </source>
</evidence>
<evidence type="ECO:0000313" key="9">
    <source>
        <dbReference type="EMBL" id="SDJ37993.1"/>
    </source>
</evidence>
<feature type="transmembrane region" description="Helical" evidence="7">
    <location>
        <begin position="248"/>
        <end position="273"/>
    </location>
</feature>
<keyword evidence="4 7" id="KW-0812">Transmembrane</keyword>
<feature type="transmembrane region" description="Helical" evidence="7">
    <location>
        <begin position="101"/>
        <end position="125"/>
    </location>
</feature>
<keyword evidence="3" id="KW-1003">Cell membrane</keyword>
<evidence type="ECO:0000313" key="10">
    <source>
        <dbReference type="Proteomes" id="UP000198882"/>
    </source>
</evidence>
<keyword evidence="2 7" id="KW-0813">Transport</keyword>
<feature type="transmembrane region" description="Helical" evidence="7">
    <location>
        <begin position="146"/>
        <end position="164"/>
    </location>
</feature>
<evidence type="ECO:0000256" key="2">
    <source>
        <dbReference type="ARBA" id="ARBA00022448"/>
    </source>
</evidence>
<evidence type="ECO:0000256" key="4">
    <source>
        <dbReference type="ARBA" id="ARBA00022692"/>
    </source>
</evidence>
<keyword evidence="10" id="KW-1185">Reference proteome</keyword>
<name>A0A1G8T943_9EURY</name>
<dbReference type="SUPFAM" id="SSF161098">
    <property type="entry name" value="MetI-like"/>
    <property type="match status" value="1"/>
</dbReference>
<reference evidence="10" key="1">
    <citation type="submission" date="2016-10" db="EMBL/GenBank/DDBJ databases">
        <authorList>
            <person name="Varghese N."/>
            <person name="Submissions S."/>
        </authorList>
    </citation>
    <scope>NUCLEOTIDE SEQUENCE [LARGE SCALE GENOMIC DNA]</scope>
    <source>
        <strain evidence="10">B4,CECT 8067,JCM 17497</strain>
    </source>
</reference>
<dbReference type="InterPro" id="IPR035906">
    <property type="entry name" value="MetI-like_sf"/>
</dbReference>
<keyword evidence="5 7" id="KW-1133">Transmembrane helix</keyword>
<dbReference type="InterPro" id="IPR045621">
    <property type="entry name" value="BPD_transp_1_N"/>
</dbReference>
<comment type="subcellular location">
    <subcellularLocation>
        <location evidence="1 7">Cell membrane</location>
        <topology evidence="1 7">Multi-pass membrane protein</topology>
    </subcellularLocation>
</comment>
<dbReference type="OrthoDB" id="44105at2157"/>
<protein>
    <submittedName>
        <fullName evidence="9">Peptide/nickel transport system permease protein</fullName>
    </submittedName>
</protein>
<dbReference type="GO" id="GO:0055085">
    <property type="term" value="P:transmembrane transport"/>
    <property type="evidence" value="ECO:0007669"/>
    <property type="project" value="InterPro"/>
</dbReference>
<dbReference type="PANTHER" id="PTHR43163">
    <property type="entry name" value="DIPEPTIDE TRANSPORT SYSTEM PERMEASE PROTEIN DPPB-RELATED"/>
    <property type="match status" value="1"/>
</dbReference>
<sequence length="326" mass="36741">MGLREYVVRRFLQLIVTFWAFFTLLFVLFRMMPGDPTSMFILDGMTPEQREQRIAELGLDQPLYVQYVEYIRQLLTGDFGQSFIYREPVTDIILIRFMNTIVLMGTALVFAYLIGVTFGALMGWWRNSRFERGGIIVTLMARSSPEFWVGIVLLSVFVFWLGWFPSSGMRTTGGELGGGFVARYGSLDFLRHLFLPALTGAIVYLATPTLLMRSTMLDVLNADFIEIKKAEGLPERTVLYKHAARNSILPLVTVAAIATGAAMGGSVVIETVFNWPGMGREMVRAVNNNDYPVAMAAFFLMGSVVILMNFVADLAYVYLDPRVEYE</sequence>
<dbReference type="CDD" id="cd06261">
    <property type="entry name" value="TM_PBP2"/>
    <property type="match status" value="1"/>
</dbReference>
<proteinExistence type="inferred from homology"/>
<evidence type="ECO:0000256" key="6">
    <source>
        <dbReference type="ARBA" id="ARBA00023136"/>
    </source>
</evidence>
<feature type="transmembrane region" description="Helical" evidence="7">
    <location>
        <begin position="12"/>
        <end position="32"/>
    </location>
</feature>
<evidence type="ECO:0000256" key="3">
    <source>
        <dbReference type="ARBA" id="ARBA00022475"/>
    </source>
</evidence>
<dbReference type="RefSeq" id="WP_090302917.1">
    <property type="nucleotide sequence ID" value="NZ_FNFE01000001.1"/>
</dbReference>
<dbReference type="Gene3D" id="1.10.3720.10">
    <property type="entry name" value="MetI-like"/>
    <property type="match status" value="1"/>
</dbReference>
<evidence type="ECO:0000256" key="1">
    <source>
        <dbReference type="ARBA" id="ARBA00004651"/>
    </source>
</evidence>
<feature type="transmembrane region" description="Helical" evidence="7">
    <location>
        <begin position="193"/>
        <end position="211"/>
    </location>
</feature>
<evidence type="ECO:0000256" key="7">
    <source>
        <dbReference type="RuleBase" id="RU363032"/>
    </source>
</evidence>
<gene>
    <name evidence="9" type="ORF">SAMN04515672_0370</name>
</gene>
<dbReference type="STRING" id="1095776.SAMN04515672_0370"/>
<evidence type="ECO:0000256" key="5">
    <source>
        <dbReference type="ARBA" id="ARBA00022989"/>
    </source>
</evidence>
<dbReference type="Proteomes" id="UP000198882">
    <property type="component" value="Unassembled WGS sequence"/>
</dbReference>
<dbReference type="GO" id="GO:0005886">
    <property type="term" value="C:plasma membrane"/>
    <property type="evidence" value="ECO:0007669"/>
    <property type="project" value="UniProtKB-SubCell"/>
</dbReference>
<accession>A0A1G8T943</accession>
<feature type="domain" description="ABC transmembrane type-1" evidence="8">
    <location>
        <begin position="97"/>
        <end position="312"/>
    </location>
</feature>
<dbReference type="Pfam" id="PF19300">
    <property type="entry name" value="BPD_transp_1_N"/>
    <property type="match status" value="1"/>
</dbReference>
<keyword evidence="6 7" id="KW-0472">Membrane</keyword>
<dbReference type="Pfam" id="PF00528">
    <property type="entry name" value="BPD_transp_1"/>
    <property type="match status" value="1"/>
</dbReference>
<feature type="transmembrane region" description="Helical" evidence="7">
    <location>
        <begin position="293"/>
        <end position="319"/>
    </location>
</feature>
<dbReference type="InterPro" id="IPR000515">
    <property type="entry name" value="MetI-like"/>
</dbReference>
<dbReference type="PROSITE" id="PS50928">
    <property type="entry name" value="ABC_TM1"/>
    <property type="match status" value="1"/>
</dbReference>
<dbReference type="EMBL" id="FNFE01000001">
    <property type="protein sequence ID" value="SDJ37993.1"/>
    <property type="molecule type" value="Genomic_DNA"/>
</dbReference>
<dbReference type="PANTHER" id="PTHR43163:SF6">
    <property type="entry name" value="DIPEPTIDE TRANSPORT SYSTEM PERMEASE PROTEIN DPPB-RELATED"/>
    <property type="match status" value="1"/>
</dbReference>
<dbReference type="AlphaFoldDB" id="A0A1G8T943"/>
<comment type="similarity">
    <text evidence="7">Belongs to the binding-protein-dependent transport system permease family.</text>
</comment>